<feature type="non-terminal residue" evidence="1">
    <location>
        <position position="58"/>
    </location>
</feature>
<name>A0A6H5H8M7_9HEMI</name>
<dbReference type="EMBL" id="CADCXU010026538">
    <property type="protein sequence ID" value="CAB0013332.1"/>
    <property type="molecule type" value="Genomic_DNA"/>
</dbReference>
<evidence type="ECO:0000313" key="2">
    <source>
        <dbReference type="Proteomes" id="UP000479000"/>
    </source>
</evidence>
<evidence type="ECO:0000313" key="1">
    <source>
        <dbReference type="EMBL" id="CAB0013332.1"/>
    </source>
</evidence>
<dbReference type="Proteomes" id="UP000479000">
    <property type="component" value="Unassembled WGS sequence"/>
</dbReference>
<protein>
    <submittedName>
        <fullName evidence="1">Uncharacterized protein</fullName>
    </submittedName>
</protein>
<proteinExistence type="predicted"/>
<gene>
    <name evidence="1" type="ORF">NTEN_LOCUS17943</name>
</gene>
<reference evidence="1 2" key="1">
    <citation type="submission" date="2020-02" db="EMBL/GenBank/DDBJ databases">
        <authorList>
            <person name="Ferguson B K."/>
        </authorList>
    </citation>
    <scope>NUCLEOTIDE SEQUENCE [LARGE SCALE GENOMIC DNA]</scope>
</reference>
<accession>A0A6H5H8M7</accession>
<keyword evidence="2" id="KW-1185">Reference proteome</keyword>
<dbReference type="AlphaFoldDB" id="A0A6H5H8M7"/>
<organism evidence="1 2">
    <name type="scientific">Nesidiocoris tenuis</name>
    <dbReference type="NCBI Taxonomy" id="355587"/>
    <lineage>
        <taxon>Eukaryota</taxon>
        <taxon>Metazoa</taxon>
        <taxon>Ecdysozoa</taxon>
        <taxon>Arthropoda</taxon>
        <taxon>Hexapoda</taxon>
        <taxon>Insecta</taxon>
        <taxon>Pterygota</taxon>
        <taxon>Neoptera</taxon>
        <taxon>Paraneoptera</taxon>
        <taxon>Hemiptera</taxon>
        <taxon>Heteroptera</taxon>
        <taxon>Panheteroptera</taxon>
        <taxon>Cimicomorpha</taxon>
        <taxon>Miridae</taxon>
        <taxon>Dicyphina</taxon>
        <taxon>Nesidiocoris</taxon>
    </lineage>
</organism>
<sequence>MEKLETSYEVHTYIGSNYRMIVACMPTIPYEGELGRAGFEGLILWITPDGVETASVET</sequence>